<organism evidence="2 3">
    <name type="scientific">Methylophilus glucosoxydans</name>
    <dbReference type="NCBI Taxonomy" id="752553"/>
    <lineage>
        <taxon>Bacteria</taxon>
        <taxon>Pseudomonadati</taxon>
        <taxon>Pseudomonadota</taxon>
        <taxon>Betaproteobacteria</taxon>
        <taxon>Nitrosomonadales</taxon>
        <taxon>Methylophilaceae</taxon>
        <taxon>Methylophilus</taxon>
    </lineage>
</organism>
<name>A0ABW3GQ36_9PROT</name>
<keyword evidence="2" id="KW-0223">Dioxygenase</keyword>
<evidence type="ECO:0000313" key="2">
    <source>
        <dbReference type="EMBL" id="MFD0930764.1"/>
    </source>
</evidence>
<accession>A0ABW3GQ36</accession>
<dbReference type="InterPro" id="IPR027450">
    <property type="entry name" value="AlkB-like"/>
</dbReference>
<protein>
    <submittedName>
        <fullName evidence="2">Alpha-ketoglutarate-dependent dioxygenase AlkB family protein</fullName>
    </submittedName>
</protein>
<dbReference type="Gene3D" id="2.60.120.590">
    <property type="entry name" value="Alpha-ketoglutarate-dependent dioxygenase AlkB-like"/>
    <property type="match status" value="1"/>
</dbReference>
<keyword evidence="3" id="KW-1185">Reference proteome</keyword>
<dbReference type="InterPro" id="IPR005123">
    <property type="entry name" value="Oxoglu/Fe-dep_dioxygenase_dom"/>
</dbReference>
<feature type="domain" description="Fe2OG dioxygenase" evidence="1">
    <location>
        <begin position="103"/>
        <end position="202"/>
    </location>
</feature>
<gene>
    <name evidence="2" type="ORF">ACFQ1T_13330</name>
</gene>
<dbReference type="InterPro" id="IPR032854">
    <property type="entry name" value="ALKBH3"/>
</dbReference>
<keyword evidence="2" id="KW-0560">Oxidoreductase</keyword>
<evidence type="ECO:0000259" key="1">
    <source>
        <dbReference type="PROSITE" id="PS51471"/>
    </source>
</evidence>
<dbReference type="SUPFAM" id="SSF51197">
    <property type="entry name" value="Clavaminate synthase-like"/>
    <property type="match status" value="1"/>
</dbReference>
<dbReference type="InterPro" id="IPR037151">
    <property type="entry name" value="AlkB-like_sf"/>
</dbReference>
<dbReference type="RefSeq" id="WP_379077595.1">
    <property type="nucleotide sequence ID" value="NZ_JBHTJW010000003.1"/>
</dbReference>
<dbReference type="EMBL" id="JBHTJW010000003">
    <property type="protein sequence ID" value="MFD0930764.1"/>
    <property type="molecule type" value="Genomic_DNA"/>
</dbReference>
<dbReference type="PANTHER" id="PTHR31212:SF4">
    <property type="entry name" value="ALPHA-KETOGLUTARATE-DEPENDENT DIOXYGENASE ALKB HOMOLOG 3"/>
    <property type="match status" value="1"/>
</dbReference>
<comment type="caution">
    <text evidence="2">The sequence shown here is derived from an EMBL/GenBank/DDBJ whole genome shotgun (WGS) entry which is preliminary data.</text>
</comment>
<dbReference type="GO" id="GO:0051213">
    <property type="term" value="F:dioxygenase activity"/>
    <property type="evidence" value="ECO:0007669"/>
    <property type="project" value="UniProtKB-KW"/>
</dbReference>
<reference evidence="3" key="1">
    <citation type="journal article" date="2019" name="Int. J. Syst. Evol. Microbiol.">
        <title>The Global Catalogue of Microorganisms (GCM) 10K type strain sequencing project: providing services to taxonomists for standard genome sequencing and annotation.</title>
        <authorList>
            <consortium name="The Broad Institute Genomics Platform"/>
            <consortium name="The Broad Institute Genome Sequencing Center for Infectious Disease"/>
            <person name="Wu L."/>
            <person name="Ma J."/>
        </authorList>
    </citation>
    <scope>NUCLEOTIDE SEQUENCE [LARGE SCALE GENOMIC DNA]</scope>
    <source>
        <strain evidence="3">CCUG 59685</strain>
    </source>
</reference>
<evidence type="ECO:0000313" key="3">
    <source>
        <dbReference type="Proteomes" id="UP001597106"/>
    </source>
</evidence>
<dbReference type="PROSITE" id="PS51471">
    <property type="entry name" value="FE2OG_OXY"/>
    <property type="match status" value="1"/>
</dbReference>
<dbReference type="PANTHER" id="PTHR31212">
    <property type="entry name" value="ALPHA-KETOGLUTARATE-DEPENDENT DIOXYGENASE ALKB HOMOLOG 3"/>
    <property type="match status" value="1"/>
</dbReference>
<dbReference type="Proteomes" id="UP001597106">
    <property type="component" value="Unassembled WGS sequence"/>
</dbReference>
<proteinExistence type="predicted"/>
<dbReference type="Pfam" id="PF13532">
    <property type="entry name" value="2OG-FeII_Oxy_2"/>
    <property type="match status" value="1"/>
</dbReference>
<sequence>MDLFESPSELIKIPMSDGDLYSLQSLKFDCSNEDLLSRLILETPWREEKITVWGKTFIQPRLIAWYGDKGKNYTYSGNKFEPLAWTPLLLSIKKKIEEVCKKNFNSVLLNYYRSGLDSLGFHSDDEPELGENPSIASLSLGETRTFIFKHKKNKSIAPMKIYLTDESLIVMDGDIQKNWIHGIPKEPLKLGARVNLTFRYIL</sequence>